<geneLocation type="plasmid" evidence="4">
    <name>pDSM15236</name>
</geneLocation>
<dbReference type="KEGG" id="rfr:Rfer_4322"/>
<dbReference type="Pfam" id="PF01507">
    <property type="entry name" value="PAPS_reduct"/>
    <property type="match status" value="1"/>
</dbReference>
<organism evidence="3 4">
    <name type="scientific">Albidiferax ferrireducens (strain ATCC BAA-621 / DSM 15236 / T118)</name>
    <name type="common">Rhodoferax ferrireducens</name>
    <dbReference type="NCBI Taxonomy" id="338969"/>
    <lineage>
        <taxon>Bacteria</taxon>
        <taxon>Pseudomonadati</taxon>
        <taxon>Pseudomonadota</taxon>
        <taxon>Betaproteobacteria</taxon>
        <taxon>Burkholderiales</taxon>
        <taxon>Comamonadaceae</taxon>
        <taxon>Rhodoferax</taxon>
    </lineage>
</organism>
<evidence type="ECO:0000256" key="1">
    <source>
        <dbReference type="SAM" id="MobiDB-lite"/>
    </source>
</evidence>
<dbReference type="eggNOG" id="COG0175">
    <property type="taxonomic scope" value="Bacteria"/>
</dbReference>
<sequence>MGFDENHTHCSLLFEPGTALTVYPEDTPDLSQYVEFIVFFSGGKDSVACVLHLLELGVSPAKIEIHHHLIDGNEGKNFMDWPVTTDYCRKFAQAFGIRFVMTWRVGGFEREMLRENSPTAPVMVPQEDGTMVATGGKGPNGTRRKFPQACMDIQTRWCSGYTKIDVGARYLTSTARFHDGQKRLILTGERAEESPSRAKYETFFKHAKDKRHSKTSKRHLDHWRAVHRWSESEVWSIMERHGVNPHPAYWIGYSRCSCAGCIFVGNDNWATLKFIAPKMFNSIAAYETAFGMTMHRKLNVNQRADAGTVMPMAQRYGQIAMRKEYLEPILVSDWKLPTGAFKANGGKF</sequence>
<keyword evidence="4" id="KW-1185">Reference proteome</keyword>
<dbReference type="PANTHER" id="PTHR43196:SF2">
    <property type="entry name" value="PHOSPHOADENOSINE PHOSPHOSULFATE REDUCTASE"/>
    <property type="match status" value="1"/>
</dbReference>
<protein>
    <recommendedName>
        <fullName evidence="2">Phosphoadenosine phosphosulphate reductase domain-containing protein</fullName>
    </recommendedName>
</protein>
<dbReference type="InterPro" id="IPR002500">
    <property type="entry name" value="PAPS_reduct_dom"/>
</dbReference>
<dbReference type="InterPro" id="IPR050128">
    <property type="entry name" value="Sulfate_adenylyltrnsfr_sub2"/>
</dbReference>
<feature type="region of interest" description="Disordered" evidence="1">
    <location>
        <begin position="120"/>
        <end position="145"/>
    </location>
</feature>
<dbReference type="RefSeq" id="WP_011458731.1">
    <property type="nucleotide sequence ID" value="NC_007901.1"/>
</dbReference>
<gene>
    <name evidence="3" type="ordered locus">Rfer_4322</name>
</gene>
<dbReference type="Gene3D" id="3.40.50.620">
    <property type="entry name" value="HUPs"/>
    <property type="match status" value="1"/>
</dbReference>
<evidence type="ECO:0000313" key="4">
    <source>
        <dbReference type="Proteomes" id="UP000008332"/>
    </source>
</evidence>
<accession>Q21QD7</accession>
<evidence type="ECO:0000259" key="2">
    <source>
        <dbReference type="Pfam" id="PF01507"/>
    </source>
</evidence>
<dbReference type="EMBL" id="CP000268">
    <property type="protein sequence ID" value="ABD72008.1"/>
    <property type="molecule type" value="Genomic_DNA"/>
</dbReference>
<keyword evidence="3" id="KW-0614">Plasmid</keyword>
<dbReference type="SUPFAM" id="SSF52402">
    <property type="entry name" value="Adenine nucleotide alpha hydrolases-like"/>
    <property type="match status" value="1"/>
</dbReference>
<dbReference type="Proteomes" id="UP000008332">
    <property type="component" value="Plasmid unnamed1"/>
</dbReference>
<evidence type="ECO:0000313" key="3">
    <source>
        <dbReference type="EMBL" id="ABD72008.1"/>
    </source>
</evidence>
<reference evidence="4" key="1">
    <citation type="submission" date="2006-02" db="EMBL/GenBank/DDBJ databases">
        <title>Complete sequence of plasmid 1 of Rhodoferax ferrireducens DSM 15236.</title>
        <authorList>
            <person name="Copeland A."/>
            <person name="Lucas S."/>
            <person name="Lapidus A."/>
            <person name="Barry K."/>
            <person name="Detter J.C."/>
            <person name="Glavina del Rio T."/>
            <person name="Hammon N."/>
            <person name="Israni S."/>
            <person name="Pitluck S."/>
            <person name="Brettin T."/>
            <person name="Bruce D."/>
            <person name="Han C."/>
            <person name="Tapia R."/>
            <person name="Gilna P."/>
            <person name="Kiss H."/>
            <person name="Schmutz J."/>
            <person name="Larimer F."/>
            <person name="Land M."/>
            <person name="Kyrpides N."/>
            <person name="Ivanova N."/>
            <person name="Richardson P."/>
        </authorList>
    </citation>
    <scope>NUCLEOTIDE SEQUENCE [LARGE SCALE GENOMIC DNA]</scope>
    <source>
        <strain evidence="4">ATCC BAA-621 / DSM 15236 / T118</strain>
        <plasmid evidence="4">Plasmid pDSM15236</plasmid>
    </source>
</reference>
<dbReference type="InterPro" id="IPR014729">
    <property type="entry name" value="Rossmann-like_a/b/a_fold"/>
</dbReference>
<proteinExistence type="predicted"/>
<name>Q21QD7_ALBFT</name>
<dbReference type="GO" id="GO:0003824">
    <property type="term" value="F:catalytic activity"/>
    <property type="evidence" value="ECO:0007669"/>
    <property type="project" value="InterPro"/>
</dbReference>
<dbReference type="AlphaFoldDB" id="Q21QD7"/>
<dbReference type="PANTHER" id="PTHR43196">
    <property type="entry name" value="SULFATE ADENYLYLTRANSFERASE SUBUNIT 2"/>
    <property type="match status" value="1"/>
</dbReference>
<dbReference type="HOGENOM" id="CLU_051154_0_0_4"/>
<dbReference type="OrthoDB" id="9772814at2"/>
<feature type="domain" description="Phosphoadenosine phosphosulphate reductase" evidence="2">
    <location>
        <begin position="178"/>
        <end position="261"/>
    </location>
</feature>